<evidence type="ECO:0000256" key="4">
    <source>
        <dbReference type="ARBA" id="ARBA00022525"/>
    </source>
</evidence>
<evidence type="ECO:0000256" key="5">
    <source>
        <dbReference type="ARBA" id="ARBA00022729"/>
    </source>
</evidence>
<dbReference type="PANTHER" id="PTHR43142:SF1">
    <property type="entry name" value="CARBOXYLIC ESTER HYDROLASE"/>
    <property type="match status" value="1"/>
</dbReference>
<dbReference type="Gene3D" id="3.40.50.1820">
    <property type="entry name" value="alpha/beta hydrolase"/>
    <property type="match status" value="1"/>
</dbReference>
<organism evidence="11 12">
    <name type="scientific">Drosophila hydei</name>
    <name type="common">Fruit fly</name>
    <dbReference type="NCBI Taxonomy" id="7224"/>
    <lineage>
        <taxon>Eukaryota</taxon>
        <taxon>Metazoa</taxon>
        <taxon>Ecdysozoa</taxon>
        <taxon>Arthropoda</taxon>
        <taxon>Hexapoda</taxon>
        <taxon>Insecta</taxon>
        <taxon>Pterygota</taxon>
        <taxon>Neoptera</taxon>
        <taxon>Endopterygota</taxon>
        <taxon>Diptera</taxon>
        <taxon>Brachycera</taxon>
        <taxon>Muscomorpha</taxon>
        <taxon>Ephydroidea</taxon>
        <taxon>Drosophilidae</taxon>
        <taxon>Drosophila</taxon>
    </lineage>
</organism>
<dbReference type="PANTHER" id="PTHR43142">
    <property type="entry name" value="CARBOXYLIC ESTER HYDROLASE"/>
    <property type="match status" value="1"/>
</dbReference>
<keyword evidence="6 9" id="KW-0378">Hydrolase</keyword>
<evidence type="ECO:0000256" key="9">
    <source>
        <dbReference type="RuleBase" id="RU361235"/>
    </source>
</evidence>
<accession>A0A6J1MAP9</accession>
<dbReference type="GO" id="GO:0005576">
    <property type="term" value="C:extracellular region"/>
    <property type="evidence" value="ECO:0007669"/>
    <property type="project" value="UniProtKB-SubCell"/>
</dbReference>
<keyword evidence="5 9" id="KW-0732">Signal</keyword>
<comment type="similarity">
    <text evidence="2 9">Belongs to the type-B carboxylesterase/lipase family.</text>
</comment>
<keyword evidence="4" id="KW-0964">Secreted</keyword>
<dbReference type="GeneID" id="111604571"/>
<dbReference type="PROSITE" id="PS00122">
    <property type="entry name" value="CARBOXYLESTERASE_B_1"/>
    <property type="match status" value="1"/>
</dbReference>
<evidence type="ECO:0000256" key="1">
    <source>
        <dbReference type="ARBA" id="ARBA00004613"/>
    </source>
</evidence>
<feature type="signal peptide" evidence="9">
    <location>
        <begin position="1"/>
        <end position="18"/>
    </location>
</feature>
<keyword evidence="7" id="KW-1015">Disulfide bond</keyword>
<dbReference type="PROSITE" id="PS00941">
    <property type="entry name" value="CARBOXYLESTERASE_B_2"/>
    <property type="match status" value="1"/>
</dbReference>
<dbReference type="GO" id="GO:0106435">
    <property type="term" value="F:carboxylesterase activity"/>
    <property type="evidence" value="ECO:0007669"/>
    <property type="project" value="UniProtKB-ARBA"/>
</dbReference>
<comment type="subcellular location">
    <subcellularLocation>
        <location evidence="1">Secreted</location>
    </subcellularLocation>
</comment>
<dbReference type="InterPro" id="IPR019826">
    <property type="entry name" value="Carboxylesterase_B_AS"/>
</dbReference>
<reference evidence="12" key="1">
    <citation type="submission" date="2025-08" db="UniProtKB">
        <authorList>
            <consortium name="RefSeq"/>
        </authorList>
    </citation>
    <scope>IDENTIFICATION</scope>
    <source>
        <strain evidence="12">15085-1641.00</strain>
        <tissue evidence="12">Whole body</tissue>
    </source>
</reference>
<evidence type="ECO:0000256" key="3">
    <source>
        <dbReference type="ARBA" id="ARBA00022487"/>
    </source>
</evidence>
<dbReference type="Pfam" id="PF00135">
    <property type="entry name" value="COesterase"/>
    <property type="match status" value="1"/>
</dbReference>
<dbReference type="InterPro" id="IPR019819">
    <property type="entry name" value="Carboxylesterase_B_CS"/>
</dbReference>
<gene>
    <name evidence="12" type="primary">LOC111604571</name>
</gene>
<evidence type="ECO:0000313" key="12">
    <source>
        <dbReference type="RefSeq" id="XP_023178441.2"/>
    </source>
</evidence>
<feature type="chain" id="PRO_5027149709" description="Carboxylic ester hydrolase" evidence="9">
    <location>
        <begin position="19"/>
        <end position="540"/>
    </location>
</feature>
<sequence>MKRDICSIALLCLATAAAVNDEPLIVELPNGKIRGRDNEGYYSYESIPYAEPPMGELRFEAPQPYERQWKEVFDATTPPNFCIQLNQFVEGAQKSIGVEDCLTVNVYKPKNSSRSSFPVVVNIHGGAFMFGGPVDHGQEPIMASGNVILVKIAYRVGPIGFLSAGDATLSGNFGLKDQRLALRWIKQNIARFGGEPENIMVLGHSAGGASVHLQMLQEEFSQLAKVAVSFSGNALDPWVVQQGARRRAFEVGRIVGCGLQSDSVELKKCLQSKDASEIVGAVSEFLVVDYVPFAPFSPVVESEEVAEPFITKHPIDIIKSGKFGQVPWLTSYTQEDGTYNAALLMAKQLNGNELIEDLNSRWFELAPYYLFYRDSKKTVDEMDDYSRDLRQQYLGDRNFSVDSYLDVQRLFTDVLFRNDTLRSIDLHRQHSKSPVYGYVYDNPPVRGSAQILARREDIYFGTGHGDDYVLIFDKPTSQPREDEKIISKNFIRLLEEFVQSDNGSPIYDACVFPNNIGEEQLQLLLIKTNSCEILKLNTIE</sequence>
<evidence type="ECO:0000256" key="8">
    <source>
        <dbReference type="ARBA" id="ARBA00023180"/>
    </source>
</evidence>
<evidence type="ECO:0000256" key="2">
    <source>
        <dbReference type="ARBA" id="ARBA00005964"/>
    </source>
</evidence>
<dbReference type="AlphaFoldDB" id="A0A6J1MAP9"/>
<dbReference type="KEGG" id="dhe:111604571"/>
<dbReference type="InterPro" id="IPR029058">
    <property type="entry name" value="AB_hydrolase_fold"/>
</dbReference>
<dbReference type="CDD" id="cd00312">
    <property type="entry name" value="Esterase_lipase"/>
    <property type="match status" value="1"/>
</dbReference>
<dbReference type="EC" id="3.1.1.-" evidence="9"/>
<keyword evidence="11" id="KW-1185">Reference proteome</keyword>
<keyword evidence="3" id="KW-0719">Serine esterase</keyword>
<dbReference type="OrthoDB" id="6846267at2759"/>
<dbReference type="RefSeq" id="XP_023178441.2">
    <property type="nucleotide sequence ID" value="XM_023322673.2"/>
</dbReference>
<dbReference type="OMA" id="NGHENFM"/>
<evidence type="ECO:0000259" key="10">
    <source>
        <dbReference type="Pfam" id="PF00135"/>
    </source>
</evidence>
<dbReference type="SUPFAM" id="SSF53474">
    <property type="entry name" value="alpha/beta-Hydrolases"/>
    <property type="match status" value="1"/>
</dbReference>
<keyword evidence="8" id="KW-0325">Glycoprotein</keyword>
<name>A0A6J1MAP9_DROHY</name>
<protein>
    <recommendedName>
        <fullName evidence="9">Carboxylic ester hydrolase</fullName>
        <ecNumber evidence="9">3.1.1.-</ecNumber>
    </recommendedName>
</protein>
<dbReference type="InterPro" id="IPR002018">
    <property type="entry name" value="CarbesteraseB"/>
</dbReference>
<dbReference type="FunFam" id="3.40.50.1820:FF:000378">
    <property type="entry name" value="Carboxylic ester hydrolase"/>
    <property type="match status" value="1"/>
</dbReference>
<evidence type="ECO:0000256" key="6">
    <source>
        <dbReference type="ARBA" id="ARBA00022801"/>
    </source>
</evidence>
<evidence type="ECO:0000313" key="11">
    <source>
        <dbReference type="Proteomes" id="UP000504633"/>
    </source>
</evidence>
<proteinExistence type="inferred from homology"/>
<evidence type="ECO:0000256" key="7">
    <source>
        <dbReference type="ARBA" id="ARBA00023157"/>
    </source>
</evidence>
<dbReference type="Proteomes" id="UP000504633">
    <property type="component" value="Unplaced"/>
</dbReference>
<feature type="domain" description="Carboxylesterase type B" evidence="10">
    <location>
        <begin position="24"/>
        <end position="531"/>
    </location>
</feature>